<dbReference type="EMBL" id="LAZR01054749">
    <property type="protein sequence ID" value="KKK77868.1"/>
    <property type="molecule type" value="Genomic_DNA"/>
</dbReference>
<dbReference type="AlphaFoldDB" id="A0A0F8Y945"/>
<name>A0A0F8Y945_9ZZZZ</name>
<proteinExistence type="predicted"/>
<dbReference type="Pfam" id="PF01609">
    <property type="entry name" value="DDE_Tnp_1"/>
    <property type="match status" value="1"/>
</dbReference>
<dbReference type="GO" id="GO:0006313">
    <property type="term" value="P:DNA transposition"/>
    <property type="evidence" value="ECO:0007669"/>
    <property type="project" value="InterPro"/>
</dbReference>
<feature type="non-terminal residue" evidence="2">
    <location>
        <position position="1"/>
    </location>
</feature>
<organism evidence="2">
    <name type="scientific">marine sediment metagenome</name>
    <dbReference type="NCBI Taxonomy" id="412755"/>
    <lineage>
        <taxon>unclassified sequences</taxon>
        <taxon>metagenomes</taxon>
        <taxon>ecological metagenomes</taxon>
    </lineage>
</organism>
<dbReference type="GO" id="GO:0004803">
    <property type="term" value="F:transposase activity"/>
    <property type="evidence" value="ECO:0007669"/>
    <property type="project" value="InterPro"/>
</dbReference>
<sequence length="253" mass="29419">DQIVWRDLPSKLISCDFLIDEGYLCGIPSKSSLHRIWNETRVGNFETWICKLGNEISQFDNLDLAVDSSGFEYQIGSIWRWVKWNLKMLTKTSKLFRKVHIAVALPGRAIVGIKSTKSLVHDAKGFGPLWLSLPKHMICRIKRVHADKAYWSENIINYLDKEDISAVIPCKSNSIDHGTSSPMDQLVRLQKNYPGIYKINYKTNRRASVEHVFGNIKIRKPVLRDRKMQNKVKTLLCSFLWYNHKLRVKELIY</sequence>
<accession>A0A0F8Y945</accession>
<comment type="caution">
    <text evidence="2">The sequence shown here is derived from an EMBL/GenBank/DDBJ whole genome shotgun (WGS) entry which is preliminary data.</text>
</comment>
<protein>
    <recommendedName>
        <fullName evidence="1">Transposase IS4-like domain-containing protein</fullName>
    </recommendedName>
</protein>
<dbReference type="InterPro" id="IPR002559">
    <property type="entry name" value="Transposase_11"/>
</dbReference>
<evidence type="ECO:0000259" key="1">
    <source>
        <dbReference type="Pfam" id="PF01609"/>
    </source>
</evidence>
<gene>
    <name evidence="2" type="ORF">LCGC14_2849280</name>
</gene>
<reference evidence="2" key="1">
    <citation type="journal article" date="2015" name="Nature">
        <title>Complex archaea that bridge the gap between prokaryotes and eukaryotes.</title>
        <authorList>
            <person name="Spang A."/>
            <person name="Saw J.H."/>
            <person name="Jorgensen S.L."/>
            <person name="Zaremba-Niedzwiedzka K."/>
            <person name="Martijn J."/>
            <person name="Lind A.E."/>
            <person name="van Eijk R."/>
            <person name="Schleper C."/>
            <person name="Guy L."/>
            <person name="Ettema T.J."/>
        </authorList>
    </citation>
    <scope>NUCLEOTIDE SEQUENCE</scope>
</reference>
<evidence type="ECO:0000313" key="2">
    <source>
        <dbReference type="EMBL" id="KKK77868.1"/>
    </source>
</evidence>
<feature type="domain" description="Transposase IS4-like" evidence="1">
    <location>
        <begin position="64"/>
        <end position="218"/>
    </location>
</feature>
<dbReference type="GO" id="GO:0003677">
    <property type="term" value="F:DNA binding"/>
    <property type="evidence" value="ECO:0007669"/>
    <property type="project" value="InterPro"/>
</dbReference>